<dbReference type="EMBL" id="RZNY01000015">
    <property type="protein sequence ID" value="RUT44441.1"/>
    <property type="molecule type" value="Genomic_DNA"/>
</dbReference>
<dbReference type="AlphaFoldDB" id="A0A3S1BPI9"/>
<evidence type="ECO:0000313" key="2">
    <source>
        <dbReference type="EMBL" id="RUT44441.1"/>
    </source>
</evidence>
<organism evidence="2 3">
    <name type="scientific">Paenibacillus anaericanus</name>
    <dbReference type="NCBI Taxonomy" id="170367"/>
    <lineage>
        <taxon>Bacteria</taxon>
        <taxon>Bacillati</taxon>
        <taxon>Bacillota</taxon>
        <taxon>Bacilli</taxon>
        <taxon>Bacillales</taxon>
        <taxon>Paenibacillaceae</taxon>
        <taxon>Paenibacillus</taxon>
    </lineage>
</organism>
<dbReference type="Proteomes" id="UP000279446">
    <property type="component" value="Unassembled WGS sequence"/>
</dbReference>
<protein>
    <recommendedName>
        <fullName evidence="4">Lipocalin-like domain-containing protein</fullName>
    </recommendedName>
</protein>
<dbReference type="PROSITE" id="PS51257">
    <property type="entry name" value="PROKAR_LIPOPROTEIN"/>
    <property type="match status" value="1"/>
</dbReference>
<name>A0A3S1BPI9_9BACL</name>
<accession>A0A3S1BPI9</accession>
<proteinExistence type="predicted"/>
<feature type="signal peptide" evidence="1">
    <location>
        <begin position="1"/>
        <end position="25"/>
    </location>
</feature>
<dbReference type="RefSeq" id="WP_127193386.1">
    <property type="nucleotide sequence ID" value="NZ_RZNY01000015.1"/>
</dbReference>
<dbReference type="OrthoDB" id="2627479at2"/>
<gene>
    <name evidence="2" type="ORF">EJP82_17640</name>
</gene>
<reference evidence="2 3" key="1">
    <citation type="submission" date="2018-12" db="EMBL/GenBank/DDBJ databases">
        <authorList>
            <person name="Sun L."/>
            <person name="Chen Z."/>
        </authorList>
    </citation>
    <scope>NUCLEOTIDE SEQUENCE [LARGE SCALE GENOMIC DNA]</scope>
    <source>
        <strain evidence="2 3">DSM 15890</strain>
    </source>
</reference>
<feature type="chain" id="PRO_5018619141" description="Lipocalin-like domain-containing protein" evidence="1">
    <location>
        <begin position="26"/>
        <end position="126"/>
    </location>
</feature>
<comment type="caution">
    <text evidence="2">The sequence shown here is derived from an EMBL/GenBank/DDBJ whole genome shotgun (WGS) entry which is preliminary data.</text>
</comment>
<sequence>MHKSLMLTMLLALSLLLMSCSKDNATQLLGIWEADQVSQKVGSKELISQYNHWEITEENIILKSFNFEIQGDTTIQKFSEQTRTLKYTWESNKQLQIDNQTFNIKLKKNEMNLINENIVIHFNRQK</sequence>
<evidence type="ECO:0000256" key="1">
    <source>
        <dbReference type="SAM" id="SignalP"/>
    </source>
</evidence>
<evidence type="ECO:0000313" key="3">
    <source>
        <dbReference type="Proteomes" id="UP000279446"/>
    </source>
</evidence>
<keyword evidence="3" id="KW-1185">Reference proteome</keyword>
<evidence type="ECO:0008006" key="4">
    <source>
        <dbReference type="Google" id="ProtNLM"/>
    </source>
</evidence>
<keyword evidence="1" id="KW-0732">Signal</keyword>